<dbReference type="CDD" id="cd03801">
    <property type="entry name" value="GT4_PimA-like"/>
    <property type="match status" value="1"/>
</dbReference>
<feature type="domain" description="Glycosyl transferase family 1" evidence="1">
    <location>
        <begin position="161"/>
        <end position="324"/>
    </location>
</feature>
<dbReference type="Pfam" id="PF00534">
    <property type="entry name" value="Glycos_transf_1"/>
    <property type="match status" value="1"/>
</dbReference>
<dbReference type="PANTHER" id="PTHR45947">
    <property type="entry name" value="SULFOQUINOVOSYL TRANSFERASE SQD2"/>
    <property type="match status" value="1"/>
</dbReference>
<dbReference type="Proteomes" id="UP000186559">
    <property type="component" value="Chromosome"/>
</dbReference>
<accession>A0A1U7D3G6</accession>
<dbReference type="KEGG" id="tpro:Ga0080559_TMP1814"/>
<dbReference type="OrthoDB" id="529131at2"/>
<evidence type="ECO:0000259" key="1">
    <source>
        <dbReference type="Pfam" id="PF00534"/>
    </source>
</evidence>
<keyword evidence="3" id="KW-1185">Reference proteome</keyword>
<dbReference type="PANTHER" id="PTHR45947:SF3">
    <property type="entry name" value="SULFOQUINOVOSYL TRANSFERASE SQD2"/>
    <property type="match status" value="1"/>
</dbReference>
<organism evidence="2 3">
    <name type="scientific">Salipiger profundus</name>
    <dbReference type="NCBI Taxonomy" id="1229727"/>
    <lineage>
        <taxon>Bacteria</taxon>
        <taxon>Pseudomonadati</taxon>
        <taxon>Pseudomonadota</taxon>
        <taxon>Alphaproteobacteria</taxon>
        <taxon>Rhodobacterales</taxon>
        <taxon>Roseobacteraceae</taxon>
        <taxon>Salipiger</taxon>
    </lineage>
</organism>
<dbReference type="AlphaFoldDB" id="A0A1U7D3G6"/>
<evidence type="ECO:0000313" key="3">
    <source>
        <dbReference type="Proteomes" id="UP000186559"/>
    </source>
</evidence>
<dbReference type="SUPFAM" id="SSF53756">
    <property type="entry name" value="UDP-Glycosyltransferase/glycogen phosphorylase"/>
    <property type="match status" value="1"/>
</dbReference>
<proteinExistence type="predicted"/>
<reference evidence="2 3" key="1">
    <citation type="submission" date="2016-03" db="EMBL/GenBank/DDBJ databases">
        <title>Deep-sea bacteria in the southern Pacific.</title>
        <authorList>
            <person name="Tang K."/>
        </authorList>
    </citation>
    <scope>NUCLEOTIDE SEQUENCE [LARGE SCALE GENOMIC DNA]</scope>
    <source>
        <strain evidence="2 3">JLT2016</strain>
    </source>
</reference>
<name>A0A1U7D3G6_9RHOB</name>
<dbReference type="RefSeq" id="WP_076622903.1">
    <property type="nucleotide sequence ID" value="NZ_BMEW01000004.1"/>
</dbReference>
<dbReference type="InterPro" id="IPR001296">
    <property type="entry name" value="Glyco_trans_1"/>
</dbReference>
<dbReference type="GO" id="GO:0016757">
    <property type="term" value="F:glycosyltransferase activity"/>
    <property type="evidence" value="ECO:0007669"/>
    <property type="project" value="InterPro"/>
</dbReference>
<evidence type="ECO:0000313" key="2">
    <source>
        <dbReference type="EMBL" id="APX22610.1"/>
    </source>
</evidence>
<dbReference type="STRING" id="1229727.Ga0080559_TMP1814"/>
<dbReference type="Gene3D" id="3.40.50.2000">
    <property type="entry name" value="Glycogen Phosphorylase B"/>
    <property type="match status" value="2"/>
</dbReference>
<dbReference type="EMBL" id="CP014796">
    <property type="protein sequence ID" value="APX22610.1"/>
    <property type="molecule type" value="Genomic_DNA"/>
</dbReference>
<keyword evidence="2" id="KW-0808">Transferase</keyword>
<dbReference type="InterPro" id="IPR050194">
    <property type="entry name" value="Glycosyltransferase_grp1"/>
</dbReference>
<sequence>MQATILFVVPRFHTNLFFATKALVDAGARVSVWASGSGGAEDHSHVVPQIFPDPADTSALKTAWDALSPDIVFLRNTAKLRVQLAKIGRRAGAALWSYDMHPWHRHETLSHRFLLWRQGLPIRRITANPGLGEATPDRWARYLPWPVVTDPPPPMPARSGDGPVTVLCVAKLGQRRKMQHLVIDAMREAGRAGRARLILVGSERVLDTPEDRAHFAALKASSEAEDWIDMRGLIPFSEMPALYASSDICILPSFDEPLGFAPAEAMAYGCVPVISVEAGSAGYLSEGESGLLVDPHRPETVAKALDRLIGDPELRQRLGQGARETALGELGPQRFVRRMQAIIDEG</sequence>
<protein>
    <submittedName>
        <fullName evidence="2">Glycosyltransferase</fullName>
    </submittedName>
</protein>
<gene>
    <name evidence="2" type="ORF">Ga0080559_TMP1814</name>
</gene>